<keyword evidence="3" id="KW-0804">Transcription</keyword>
<dbReference type="InterPro" id="IPR001647">
    <property type="entry name" value="HTH_TetR"/>
</dbReference>
<protein>
    <submittedName>
        <fullName evidence="6">TetR/AcrR family transcriptional regulator</fullName>
    </submittedName>
</protein>
<dbReference type="GO" id="GO:0000976">
    <property type="term" value="F:transcription cis-regulatory region binding"/>
    <property type="evidence" value="ECO:0007669"/>
    <property type="project" value="TreeGrafter"/>
</dbReference>
<keyword evidence="1" id="KW-0805">Transcription regulation</keyword>
<evidence type="ECO:0000256" key="2">
    <source>
        <dbReference type="ARBA" id="ARBA00023125"/>
    </source>
</evidence>
<keyword evidence="7" id="KW-1185">Reference proteome</keyword>
<dbReference type="SUPFAM" id="SSF46689">
    <property type="entry name" value="Homeodomain-like"/>
    <property type="match status" value="1"/>
</dbReference>
<dbReference type="GO" id="GO:0003700">
    <property type="term" value="F:DNA-binding transcription factor activity"/>
    <property type="evidence" value="ECO:0007669"/>
    <property type="project" value="TreeGrafter"/>
</dbReference>
<dbReference type="InterPro" id="IPR009057">
    <property type="entry name" value="Homeodomain-like_sf"/>
</dbReference>
<dbReference type="Proteomes" id="UP000321039">
    <property type="component" value="Unassembled WGS sequence"/>
</dbReference>
<name>A0A5C8ZZE6_9GAMM</name>
<keyword evidence="2 4" id="KW-0238">DNA-binding</keyword>
<proteinExistence type="predicted"/>
<dbReference type="Pfam" id="PF00440">
    <property type="entry name" value="TetR_N"/>
    <property type="match status" value="1"/>
</dbReference>
<sequence>MSTVGSKRFCDTVTLVNCRRKQASTSRLSTGSIKGSPLESIETIHAELRKDLASINRRGTKYRLVQEAERLIALRGINNLQIKDLAEAVDIRPPSVYKHFRNREAVIDQIAREFFAVLMDQLRLDTARPWDKELQYSLNKLCEMFADRPAWVRIFLYDFSVPGGLEFITAIIGPWQNQLQTGLLSGLRLRLQNWLTFWGERGEVKNIDADWLLNVILGTLALNLTWSDRPIQVAPLPRTELKRLQLLMHTTVKSIITPTAGD</sequence>
<evidence type="ECO:0000256" key="1">
    <source>
        <dbReference type="ARBA" id="ARBA00023015"/>
    </source>
</evidence>
<accession>A0A5C8ZZE6</accession>
<feature type="DNA-binding region" description="H-T-H motif" evidence="4">
    <location>
        <begin position="81"/>
        <end position="100"/>
    </location>
</feature>
<dbReference type="Gene3D" id="1.10.357.10">
    <property type="entry name" value="Tetracycline Repressor, domain 2"/>
    <property type="match status" value="1"/>
</dbReference>
<dbReference type="PROSITE" id="PS50977">
    <property type="entry name" value="HTH_TETR_2"/>
    <property type="match status" value="1"/>
</dbReference>
<dbReference type="InterPro" id="IPR050109">
    <property type="entry name" value="HTH-type_TetR-like_transc_reg"/>
</dbReference>
<evidence type="ECO:0000259" key="5">
    <source>
        <dbReference type="PROSITE" id="PS50977"/>
    </source>
</evidence>
<comment type="caution">
    <text evidence="6">The sequence shown here is derived from an EMBL/GenBank/DDBJ whole genome shotgun (WGS) entry which is preliminary data.</text>
</comment>
<dbReference type="PRINTS" id="PR00455">
    <property type="entry name" value="HTHTETR"/>
</dbReference>
<evidence type="ECO:0000313" key="6">
    <source>
        <dbReference type="EMBL" id="TXS92767.1"/>
    </source>
</evidence>
<dbReference type="AlphaFoldDB" id="A0A5C8ZZE6"/>
<gene>
    <name evidence="6" type="ORF">FV139_12390</name>
</gene>
<dbReference type="PANTHER" id="PTHR30055">
    <property type="entry name" value="HTH-TYPE TRANSCRIPTIONAL REGULATOR RUTR"/>
    <property type="match status" value="1"/>
</dbReference>
<feature type="domain" description="HTH tetR-type" evidence="5">
    <location>
        <begin position="58"/>
        <end position="118"/>
    </location>
</feature>
<reference evidence="6 7" key="1">
    <citation type="submission" date="2019-08" db="EMBL/GenBank/DDBJ databases">
        <title>Parahaliea maris sp. nov., isolated from the surface seawater.</title>
        <authorList>
            <person name="Liu Y."/>
        </authorList>
    </citation>
    <scope>NUCLEOTIDE SEQUENCE [LARGE SCALE GENOMIC DNA]</scope>
    <source>
        <strain evidence="6 7">HSLHS9</strain>
    </source>
</reference>
<evidence type="ECO:0000256" key="4">
    <source>
        <dbReference type="PROSITE-ProRule" id="PRU00335"/>
    </source>
</evidence>
<evidence type="ECO:0000256" key="3">
    <source>
        <dbReference type="ARBA" id="ARBA00023163"/>
    </source>
</evidence>
<evidence type="ECO:0000313" key="7">
    <source>
        <dbReference type="Proteomes" id="UP000321039"/>
    </source>
</evidence>
<dbReference type="PANTHER" id="PTHR30055:SF234">
    <property type="entry name" value="HTH-TYPE TRANSCRIPTIONAL REGULATOR BETI"/>
    <property type="match status" value="1"/>
</dbReference>
<dbReference type="EMBL" id="VRZA01000004">
    <property type="protein sequence ID" value="TXS92767.1"/>
    <property type="molecule type" value="Genomic_DNA"/>
</dbReference>
<organism evidence="6 7">
    <name type="scientific">Parahaliea maris</name>
    <dbReference type="NCBI Taxonomy" id="2716870"/>
    <lineage>
        <taxon>Bacteria</taxon>
        <taxon>Pseudomonadati</taxon>
        <taxon>Pseudomonadota</taxon>
        <taxon>Gammaproteobacteria</taxon>
        <taxon>Cellvibrionales</taxon>
        <taxon>Halieaceae</taxon>
        <taxon>Parahaliea</taxon>
    </lineage>
</organism>